<dbReference type="PANTHER" id="PTHR22744:SF14">
    <property type="entry name" value="BTB DOMAIN-CONTAINING PROTEIN-RELATED"/>
    <property type="match status" value="1"/>
</dbReference>
<sequence>MTETSKLSIYEKTFAKSDKTDAILVVDGKKLHVNKAHKIMSKTPKISIYESTFVKSDKTDATLLVNGKKLHVNKTLLSCHSDYFKTLFNSDFKEKSMEEIEIKGVKFEDFATLLSLVQDNPLEIKESQMEPLIKLADQFLLPNAKRHVELFICSTQLDKYQKLKLADNYNLDVLLKHTLLLYKEKIDFYAYYENTKGFSQRTKSSLFERYFQLFQFSL</sequence>
<dbReference type="CDD" id="cd18186">
    <property type="entry name" value="BTB_POZ_ZBTB_KLHL-like"/>
    <property type="match status" value="1"/>
</dbReference>
<dbReference type="PANTHER" id="PTHR22744">
    <property type="entry name" value="HELIX LOOP HELIX PROTEIN 21-RELATED"/>
    <property type="match status" value="1"/>
</dbReference>
<dbReference type="Proteomes" id="UP000008068">
    <property type="component" value="Unassembled WGS sequence"/>
</dbReference>
<dbReference type="InterPro" id="IPR011333">
    <property type="entry name" value="SKP1/BTB/POZ_sf"/>
</dbReference>
<dbReference type="AlphaFoldDB" id="G0MVY2"/>
<dbReference type="InterPro" id="IPR000210">
    <property type="entry name" value="BTB/POZ_dom"/>
</dbReference>
<evidence type="ECO:0000313" key="2">
    <source>
        <dbReference type="EMBL" id="EGT45291.1"/>
    </source>
</evidence>
<protein>
    <recommendedName>
        <fullName evidence="1">BTB domain-containing protein</fullName>
    </recommendedName>
</protein>
<dbReference type="PROSITE" id="PS50097">
    <property type="entry name" value="BTB"/>
    <property type="match status" value="1"/>
</dbReference>
<reference evidence="3" key="1">
    <citation type="submission" date="2011-07" db="EMBL/GenBank/DDBJ databases">
        <authorList>
            <consortium name="Caenorhabditis brenneri Sequencing and Analysis Consortium"/>
            <person name="Wilson R.K."/>
        </authorList>
    </citation>
    <scope>NUCLEOTIDE SEQUENCE [LARGE SCALE GENOMIC DNA]</scope>
    <source>
        <strain evidence="3">PB2801</strain>
    </source>
</reference>
<dbReference type="SUPFAM" id="SSF54695">
    <property type="entry name" value="POZ domain"/>
    <property type="match status" value="1"/>
</dbReference>
<proteinExistence type="predicted"/>
<feature type="domain" description="BTB" evidence="1">
    <location>
        <begin position="59"/>
        <end position="126"/>
    </location>
</feature>
<evidence type="ECO:0000259" key="1">
    <source>
        <dbReference type="PROSITE" id="PS50097"/>
    </source>
</evidence>
<accession>G0MVY2</accession>
<dbReference type="HOGENOM" id="CLU_036654_2_1_1"/>
<name>G0MVY2_CAEBE</name>
<dbReference type="OrthoDB" id="288452at2759"/>
<evidence type="ECO:0000313" key="3">
    <source>
        <dbReference type="Proteomes" id="UP000008068"/>
    </source>
</evidence>
<dbReference type="InParanoid" id="G0MVY2"/>
<dbReference type="Gene3D" id="3.30.710.10">
    <property type="entry name" value="Potassium Channel Kv1.1, Chain A"/>
    <property type="match status" value="1"/>
</dbReference>
<dbReference type="SMART" id="SM00225">
    <property type="entry name" value="BTB"/>
    <property type="match status" value="1"/>
</dbReference>
<dbReference type="EMBL" id="GL379815">
    <property type="protein sequence ID" value="EGT45291.1"/>
    <property type="molecule type" value="Genomic_DNA"/>
</dbReference>
<dbReference type="STRING" id="135651.G0MVY2"/>
<gene>
    <name evidence="2" type="ORF">CAEBREN_10424</name>
</gene>
<dbReference type="Pfam" id="PF00651">
    <property type="entry name" value="BTB"/>
    <property type="match status" value="1"/>
</dbReference>
<organism evidence="3">
    <name type="scientific">Caenorhabditis brenneri</name>
    <name type="common">Nematode worm</name>
    <dbReference type="NCBI Taxonomy" id="135651"/>
    <lineage>
        <taxon>Eukaryota</taxon>
        <taxon>Metazoa</taxon>
        <taxon>Ecdysozoa</taxon>
        <taxon>Nematoda</taxon>
        <taxon>Chromadorea</taxon>
        <taxon>Rhabditida</taxon>
        <taxon>Rhabditina</taxon>
        <taxon>Rhabditomorpha</taxon>
        <taxon>Rhabditoidea</taxon>
        <taxon>Rhabditidae</taxon>
        <taxon>Peloderinae</taxon>
        <taxon>Caenorhabditis</taxon>
    </lineage>
</organism>
<keyword evidence="3" id="KW-1185">Reference proteome</keyword>